<dbReference type="SUPFAM" id="SSF51126">
    <property type="entry name" value="Pectin lyase-like"/>
    <property type="match status" value="1"/>
</dbReference>
<keyword evidence="3" id="KW-1185">Reference proteome</keyword>
<name>A0AB34L091_9PEZI</name>
<accession>A0AB34L091</accession>
<protein>
    <recommendedName>
        <fullName evidence="1">Right handed beta helix domain-containing protein</fullName>
    </recommendedName>
</protein>
<dbReference type="InterPro" id="IPR012334">
    <property type="entry name" value="Pectin_lyas_fold"/>
</dbReference>
<sequence length="334" mass="34938">MRLAAIDSAPRGSRIEVGPGVYSQQITIKKNGITLVGKGAKLEPPETFVDNECTRFAGDLPEPLGPTQAGICVTGGDLSLDEYQAEHRKVNSVGKPVKDVTITGFTVSGFLGFNILVLGAENANVYGNTLENGPVYGFLTAGSRNTRVTDNKISSAVPGFNFVALCMDNFSKVKVSHNRISDYFVGLCVQTDGADVEENEVSNVCYGAFVDPGVQGARVRNNHITGVNPICESFGGVAGGVQMSGSIGTKVEGNYIEGFSGAQAAGVGIVDELCQFPSLGCIKFGPPPIIAKDNRVKGNTFGVNPLDIFLGAPGNGNVVKNNDCDISVPPELCA</sequence>
<feature type="domain" description="Right handed beta helix" evidence="1">
    <location>
        <begin position="165"/>
        <end position="322"/>
    </location>
</feature>
<dbReference type="EMBL" id="JAAQHG020000004">
    <property type="protein sequence ID" value="KAL1589742.1"/>
    <property type="molecule type" value="Genomic_DNA"/>
</dbReference>
<dbReference type="AlphaFoldDB" id="A0AB34L091"/>
<dbReference type="InterPro" id="IPR011050">
    <property type="entry name" value="Pectin_lyase_fold/virulence"/>
</dbReference>
<dbReference type="InterPro" id="IPR039448">
    <property type="entry name" value="Beta_helix"/>
</dbReference>
<dbReference type="Gene3D" id="2.160.20.10">
    <property type="entry name" value="Single-stranded right-handed beta-helix, Pectin lyase-like"/>
    <property type="match status" value="1"/>
</dbReference>
<evidence type="ECO:0000259" key="1">
    <source>
        <dbReference type="Pfam" id="PF13229"/>
    </source>
</evidence>
<organism evidence="2 3">
    <name type="scientific">Cladosporium halotolerans</name>
    <dbReference type="NCBI Taxonomy" id="1052096"/>
    <lineage>
        <taxon>Eukaryota</taxon>
        <taxon>Fungi</taxon>
        <taxon>Dikarya</taxon>
        <taxon>Ascomycota</taxon>
        <taxon>Pezizomycotina</taxon>
        <taxon>Dothideomycetes</taxon>
        <taxon>Dothideomycetidae</taxon>
        <taxon>Cladosporiales</taxon>
        <taxon>Cladosporiaceae</taxon>
        <taxon>Cladosporium</taxon>
    </lineage>
</organism>
<evidence type="ECO:0000313" key="3">
    <source>
        <dbReference type="Proteomes" id="UP000803884"/>
    </source>
</evidence>
<dbReference type="RefSeq" id="XP_069232847.1">
    <property type="nucleotide sequence ID" value="XM_069370278.1"/>
</dbReference>
<evidence type="ECO:0000313" key="2">
    <source>
        <dbReference type="EMBL" id="KAL1589742.1"/>
    </source>
</evidence>
<proteinExistence type="predicted"/>
<comment type="caution">
    <text evidence="2">The sequence shown here is derived from an EMBL/GenBank/DDBJ whole genome shotgun (WGS) entry which is preliminary data.</text>
</comment>
<gene>
    <name evidence="2" type="ORF">WHR41_01672</name>
</gene>
<dbReference type="Proteomes" id="UP000803884">
    <property type="component" value="Unassembled WGS sequence"/>
</dbReference>
<reference evidence="2 3" key="1">
    <citation type="journal article" date="2020" name="Microbiol. Resour. Announc.">
        <title>Draft Genome Sequence of a Cladosporium Species Isolated from the Mesophotic Ascidian Didemnum maculosum.</title>
        <authorList>
            <person name="Gioti A."/>
            <person name="Siaperas R."/>
            <person name="Nikolaivits E."/>
            <person name="Le Goff G."/>
            <person name="Ouazzani J."/>
            <person name="Kotoulas G."/>
            <person name="Topakas E."/>
        </authorList>
    </citation>
    <scope>NUCLEOTIDE SEQUENCE [LARGE SCALE GENOMIC DNA]</scope>
    <source>
        <strain evidence="2 3">TM138-S3</strain>
    </source>
</reference>
<dbReference type="SMART" id="SM00710">
    <property type="entry name" value="PbH1"/>
    <property type="match status" value="8"/>
</dbReference>
<dbReference type="Pfam" id="PF13229">
    <property type="entry name" value="Beta_helix"/>
    <property type="match status" value="1"/>
</dbReference>
<dbReference type="GeneID" id="96003116"/>
<dbReference type="InterPro" id="IPR006626">
    <property type="entry name" value="PbH1"/>
</dbReference>